<evidence type="ECO:0008006" key="3">
    <source>
        <dbReference type="Google" id="ProtNLM"/>
    </source>
</evidence>
<organism evidence="1 2">
    <name type="scientific">Streptomyces canus</name>
    <dbReference type="NCBI Taxonomy" id="58343"/>
    <lineage>
        <taxon>Bacteria</taxon>
        <taxon>Bacillati</taxon>
        <taxon>Actinomycetota</taxon>
        <taxon>Actinomycetes</taxon>
        <taxon>Kitasatosporales</taxon>
        <taxon>Streptomycetaceae</taxon>
        <taxon>Streptomyces</taxon>
        <taxon>Streptomyces aurantiacus group</taxon>
    </lineage>
</organism>
<evidence type="ECO:0000313" key="2">
    <source>
        <dbReference type="Proteomes" id="UP000053669"/>
    </source>
</evidence>
<comment type="caution">
    <text evidence="1">The sequence shown here is derived from an EMBL/GenBank/DDBJ whole genome shotgun (WGS) entry which is preliminary data.</text>
</comment>
<dbReference type="Pfam" id="PF14390">
    <property type="entry name" value="DUF4420"/>
    <property type="match status" value="1"/>
</dbReference>
<dbReference type="InterPro" id="IPR025534">
    <property type="entry name" value="DUF4420"/>
</dbReference>
<dbReference type="EMBL" id="LMWU01000047">
    <property type="protein sequence ID" value="KUN59756.1"/>
    <property type="molecule type" value="Genomic_DNA"/>
</dbReference>
<sequence>MKEDEFRGLVEQHWAALEAEQTTGERRLRVAELSVDTGSGPLAVAVDHEGHRHLLVPIHTHIKVRTGLDGPVLRLRKRPLEDAESYQTYADLGCLRDDLNDLFTELCVDVLEEAVELPDNPVKALYRVLDRWKSLFRTQGPPLGPEELAGLFGELTVLNRLLAKDPSAHRIWHGPQRYRHDFSAAFNAVEVKASTSSEGRRPRIHGLDQLEAPDGGRLCLAWFRLRRTTTSGVGARFVETVDEALRLCDDEGALLELLAKAGYRLADADLYEDVRFAIGEERWYRVDADFPGLTGEALTTAGVPVSVLDVEYTIDLSGEVPAPMEPEQVSQMIENLVQEPA</sequence>
<accession>A0A117QXJ5</accession>
<gene>
    <name evidence="1" type="ORF">AQJ46_38650</name>
</gene>
<proteinExistence type="predicted"/>
<dbReference type="AlphaFoldDB" id="A0A117QXJ5"/>
<dbReference type="RefSeq" id="WP_059210028.1">
    <property type="nucleotide sequence ID" value="NZ_KQ948671.1"/>
</dbReference>
<protein>
    <recommendedName>
        <fullName evidence="3">PD-(D/E)XK motif protein</fullName>
    </recommendedName>
</protein>
<dbReference type="Proteomes" id="UP000053669">
    <property type="component" value="Unassembled WGS sequence"/>
</dbReference>
<dbReference type="STRING" id="58343.AQJ46_38650"/>
<name>A0A117QXJ5_9ACTN</name>
<reference evidence="1 2" key="1">
    <citation type="submission" date="2015-10" db="EMBL/GenBank/DDBJ databases">
        <title>Draft genome sequence of Streptomyces canus DSM 40017, type strain for the species Streptomyces canus.</title>
        <authorList>
            <person name="Ruckert C."/>
            <person name="Winkler A."/>
            <person name="Kalinowski J."/>
            <person name="Kampfer P."/>
            <person name="Glaeser S."/>
        </authorList>
    </citation>
    <scope>NUCLEOTIDE SEQUENCE [LARGE SCALE GENOMIC DNA]</scope>
    <source>
        <strain evidence="1 2">DSM 40017</strain>
    </source>
</reference>
<evidence type="ECO:0000313" key="1">
    <source>
        <dbReference type="EMBL" id="KUN59756.1"/>
    </source>
</evidence>